<dbReference type="EMBL" id="JAJAQC010000007">
    <property type="protein sequence ID" value="MDA0563778.1"/>
    <property type="molecule type" value="Genomic_DNA"/>
</dbReference>
<accession>A0A9X3NKG9</accession>
<name>A0A9X3NKG9_9ACTN</name>
<comment type="caution">
    <text evidence="2">The sequence shown here is derived from an EMBL/GenBank/DDBJ whole genome shotgun (WGS) entry which is preliminary data.</text>
</comment>
<dbReference type="InterPro" id="IPR046175">
    <property type="entry name" value="DUF6177"/>
</dbReference>
<evidence type="ECO:0000313" key="2">
    <source>
        <dbReference type="EMBL" id="MDA0563778.1"/>
    </source>
</evidence>
<dbReference type="AlphaFoldDB" id="A0A9X3NKG9"/>
<dbReference type="Pfam" id="PF19674">
    <property type="entry name" value="DUF6177"/>
    <property type="match status" value="1"/>
</dbReference>
<dbReference type="Proteomes" id="UP001140076">
    <property type="component" value="Unassembled WGS sequence"/>
</dbReference>
<reference evidence="2" key="1">
    <citation type="submission" date="2021-10" db="EMBL/GenBank/DDBJ databases">
        <title>Streptomonospora sp. nov., isolated from mangrove soil.</title>
        <authorList>
            <person name="Chen X."/>
            <person name="Ge X."/>
            <person name="Liu W."/>
        </authorList>
    </citation>
    <scope>NUCLEOTIDE SEQUENCE</scope>
    <source>
        <strain evidence="2">S1-112</strain>
    </source>
</reference>
<organism evidence="2 3">
    <name type="scientific">Streptomonospora mangrovi</name>
    <dbReference type="NCBI Taxonomy" id="2883123"/>
    <lineage>
        <taxon>Bacteria</taxon>
        <taxon>Bacillati</taxon>
        <taxon>Actinomycetota</taxon>
        <taxon>Actinomycetes</taxon>
        <taxon>Streptosporangiales</taxon>
        <taxon>Nocardiopsidaceae</taxon>
        <taxon>Streptomonospora</taxon>
    </lineage>
</organism>
<sequence length="509" mass="54340">MTHDVVALLENRPTMRGMTRALVHADPRARVRTVADGAVVEIRDDSGRLLAAAQAGQRLSGLDEVRRLLGGGDRAVWRSGAGADAARTPLPEHPWWVEARGGEFDAEGTGTGGESDVDTVGMVRRFAAALVAQFGGATWEAEPRLRRDDPLLLGATDHPAVSLAAERVAVAVQDRPVVPLSPWIIDAVAGHGRQRRAFQLVTPPEARLTHELAALLHNPMARWVVRASDGGYYDGLFGVPLVWHEDAGFVRDPSLGSGPTAHPRFRRNPDSLVDHLVLDLNMLHAADAELRVGGEAELLATALAGSAPALWGTSEPAPLVWDRDRLTDLVRRRSPRGSRLVFLGPHGGARPFSGSLRVERVAEGVKESTTLAVAYPAGAEPDLSAVRGLVEELAASGGLQSLNVHRRRGRPDLTRAATHSGALIPIGLALGPAALHQTGGLAHASAAPVRPVPIGPRLTPTLWYAIGEGTNPADRQRLRMLISHLHPKEPKGTRRQSASARLSKRPPQG</sequence>
<dbReference type="RefSeq" id="WP_270071063.1">
    <property type="nucleotide sequence ID" value="NZ_JAJAQC010000007.1"/>
</dbReference>
<evidence type="ECO:0000256" key="1">
    <source>
        <dbReference type="SAM" id="MobiDB-lite"/>
    </source>
</evidence>
<gene>
    <name evidence="2" type="ORF">LG943_05470</name>
</gene>
<evidence type="ECO:0000313" key="3">
    <source>
        <dbReference type="Proteomes" id="UP001140076"/>
    </source>
</evidence>
<protein>
    <submittedName>
        <fullName evidence="2">DUF6177 family protein</fullName>
    </submittedName>
</protein>
<proteinExistence type="predicted"/>
<feature type="region of interest" description="Disordered" evidence="1">
    <location>
        <begin position="485"/>
        <end position="509"/>
    </location>
</feature>
<keyword evidence="3" id="KW-1185">Reference proteome</keyword>